<sequence length="436" mass="46057">MQVLVWRELDDEQRHNVLQRPALSIGPDIAEAAAAIIRQVRTNGDAALLELTARFDSAELTSLRVSADDFAAAEQALSAESINAIDVAIANVSRFHEAQRQAAIDVETMPGVRCERLTRPIDAVGLYVPAGTAPLPSAAIMLAVPARIAGCSRKALCTPPRPDGTADPAVLIAAQRAGVDEIYKVGGAQAIAALAFGTESIQPVDKIFGPGNAWVTAAKSQVSGIAGGVAIDMPAGPSEVLVIADEAANAAFVASDLLSQAEHGADSQVILLSTSEKLLADVREQLDQQLQKLARREIAAAALLNSRLIVCDDIEMAIAISNTYAPEHLILQFENARSTLPAISNAGSVFVGPWTPESVGDYCSGTNHVLPTYGAARNFSGLGLEQFCRQMTVQELTPDGLERLGPSVTELARLEGLDAHAAAVDIRIRNLTERKQ</sequence>
<keyword evidence="7 12" id="KW-0862">Zinc</keyword>
<evidence type="ECO:0000256" key="7">
    <source>
        <dbReference type="ARBA" id="ARBA00022833"/>
    </source>
</evidence>
<dbReference type="PROSITE" id="PS00611">
    <property type="entry name" value="HISOL_DEHYDROGENASE"/>
    <property type="match status" value="1"/>
</dbReference>
<evidence type="ECO:0000256" key="3">
    <source>
        <dbReference type="ARBA" id="ARBA00010178"/>
    </source>
</evidence>
<dbReference type="InterPro" id="IPR001692">
    <property type="entry name" value="Histidinol_DH_CS"/>
</dbReference>
<dbReference type="RefSeq" id="WP_068619172.1">
    <property type="nucleotide sequence ID" value="NZ_CP016268.1"/>
</dbReference>
<feature type="binding site" evidence="12 15">
    <location>
        <position position="212"/>
    </location>
    <ligand>
        <name>NAD(+)</name>
        <dbReference type="ChEBI" id="CHEBI:57540"/>
    </ligand>
</feature>
<dbReference type="Gene3D" id="3.40.50.1980">
    <property type="entry name" value="Nitrogenase molybdenum iron protein domain"/>
    <property type="match status" value="2"/>
</dbReference>
<feature type="binding site" evidence="12 15">
    <location>
        <position position="127"/>
    </location>
    <ligand>
        <name>NAD(+)</name>
        <dbReference type="ChEBI" id="CHEBI:57540"/>
    </ligand>
</feature>
<dbReference type="GO" id="GO:0051287">
    <property type="term" value="F:NAD binding"/>
    <property type="evidence" value="ECO:0007669"/>
    <property type="project" value="InterPro"/>
</dbReference>
<dbReference type="HAMAP" id="MF_01024">
    <property type="entry name" value="HisD"/>
    <property type="match status" value="1"/>
</dbReference>
<feature type="binding site" evidence="12 17">
    <location>
        <position position="361"/>
    </location>
    <ligand>
        <name>Zn(2+)</name>
        <dbReference type="ChEBI" id="CHEBI:29105"/>
    </ligand>
</feature>
<feature type="binding site" evidence="12 16">
    <location>
        <position position="415"/>
    </location>
    <ligand>
        <name>substrate</name>
    </ligand>
</feature>
<comment type="cofactor">
    <cofactor evidence="12 17">
        <name>Zn(2+)</name>
        <dbReference type="ChEBI" id="CHEBI:29105"/>
    </cofactor>
    <text evidence="12 17">Binds 1 zinc ion per subunit.</text>
</comment>
<evidence type="ECO:0000256" key="6">
    <source>
        <dbReference type="ARBA" id="ARBA00022723"/>
    </source>
</evidence>
<accession>A0A193LL44</accession>
<keyword evidence="5 12" id="KW-0028">Amino-acid biosynthesis</keyword>
<dbReference type="InterPro" id="IPR016161">
    <property type="entry name" value="Ald_DH/histidinol_DH"/>
</dbReference>
<dbReference type="EMBL" id="CP016268">
    <property type="protein sequence ID" value="ANO53138.1"/>
    <property type="molecule type" value="Genomic_DNA"/>
</dbReference>
<dbReference type="Pfam" id="PF00815">
    <property type="entry name" value="Histidinol_dh"/>
    <property type="match status" value="1"/>
</dbReference>
<evidence type="ECO:0000256" key="19">
    <source>
        <dbReference type="SAM" id="Coils"/>
    </source>
</evidence>
<feature type="active site" description="Proton acceptor" evidence="12 14">
    <location>
        <position position="327"/>
    </location>
</feature>
<feature type="binding site" evidence="12 16">
    <location>
        <position position="260"/>
    </location>
    <ligand>
        <name>substrate</name>
    </ligand>
</feature>
<evidence type="ECO:0000256" key="11">
    <source>
        <dbReference type="ARBA" id="ARBA00049489"/>
    </source>
</evidence>
<keyword evidence="8 12" id="KW-0560">Oxidoreductase</keyword>
<dbReference type="STRING" id="1548547.BA177_09690"/>
<keyword evidence="19" id="KW-0175">Coiled coil</keyword>
<dbReference type="CDD" id="cd06572">
    <property type="entry name" value="Histidinol_dh"/>
    <property type="match status" value="1"/>
</dbReference>
<comment type="pathway">
    <text evidence="2 12">Amino-acid biosynthesis; L-histidine biosynthesis; L-histidine from 5-phospho-alpha-D-ribose 1-diphosphate: step 9/9.</text>
</comment>
<dbReference type="PIRSF" id="PIRSF000099">
    <property type="entry name" value="Histidinol_dh"/>
    <property type="match status" value="1"/>
</dbReference>
<dbReference type="GO" id="GO:0008270">
    <property type="term" value="F:zinc ion binding"/>
    <property type="evidence" value="ECO:0007669"/>
    <property type="project" value="UniProtKB-UniRule"/>
</dbReference>
<name>A0A193LL44_9GAMM</name>
<gene>
    <name evidence="12" type="primary">hisD</name>
    <name evidence="20" type="ORF">BA177_09690</name>
</gene>
<feature type="binding site" evidence="12 16">
    <location>
        <position position="420"/>
    </location>
    <ligand>
        <name>substrate</name>
    </ligand>
</feature>
<organism evidence="20 21">
    <name type="scientific">Woeseia oceani</name>
    <dbReference type="NCBI Taxonomy" id="1548547"/>
    <lineage>
        <taxon>Bacteria</taxon>
        <taxon>Pseudomonadati</taxon>
        <taxon>Pseudomonadota</taxon>
        <taxon>Gammaproteobacteria</taxon>
        <taxon>Woeseiales</taxon>
        <taxon>Woeseiaceae</taxon>
        <taxon>Woeseia</taxon>
    </lineage>
</organism>
<evidence type="ECO:0000313" key="20">
    <source>
        <dbReference type="EMBL" id="ANO53138.1"/>
    </source>
</evidence>
<dbReference type="GO" id="GO:0004399">
    <property type="term" value="F:histidinol dehydrogenase activity"/>
    <property type="evidence" value="ECO:0007669"/>
    <property type="project" value="UniProtKB-UniRule"/>
</dbReference>
<dbReference type="NCBIfam" id="TIGR00069">
    <property type="entry name" value="hisD"/>
    <property type="match status" value="1"/>
</dbReference>
<dbReference type="SUPFAM" id="SSF53720">
    <property type="entry name" value="ALDH-like"/>
    <property type="match status" value="1"/>
</dbReference>
<evidence type="ECO:0000256" key="18">
    <source>
        <dbReference type="RuleBase" id="RU004175"/>
    </source>
</evidence>
<feature type="binding site" evidence="12 17">
    <location>
        <position position="420"/>
    </location>
    <ligand>
        <name>Zn(2+)</name>
        <dbReference type="ChEBI" id="CHEBI:29105"/>
    </ligand>
</feature>
<dbReference type="InterPro" id="IPR022695">
    <property type="entry name" value="Histidinol_DH_monofunct"/>
</dbReference>
<dbReference type="Gene3D" id="1.20.5.1300">
    <property type="match status" value="1"/>
</dbReference>
<evidence type="ECO:0000313" key="21">
    <source>
        <dbReference type="Proteomes" id="UP000092695"/>
    </source>
</evidence>
<dbReference type="GO" id="GO:0000105">
    <property type="term" value="P:L-histidine biosynthetic process"/>
    <property type="evidence" value="ECO:0007669"/>
    <property type="project" value="UniProtKB-UniRule"/>
</dbReference>
<keyword evidence="10 12" id="KW-0368">Histidine biosynthesis</keyword>
<feature type="binding site" evidence="12 15">
    <location>
        <position position="189"/>
    </location>
    <ligand>
        <name>NAD(+)</name>
        <dbReference type="ChEBI" id="CHEBI:57540"/>
    </ligand>
</feature>
<evidence type="ECO:0000256" key="12">
    <source>
        <dbReference type="HAMAP-Rule" id="MF_01024"/>
    </source>
</evidence>
<evidence type="ECO:0000256" key="4">
    <source>
        <dbReference type="ARBA" id="ARBA00012965"/>
    </source>
</evidence>
<feature type="binding site" evidence="12 17">
    <location>
        <position position="263"/>
    </location>
    <ligand>
        <name>Zn(2+)</name>
        <dbReference type="ChEBI" id="CHEBI:29105"/>
    </ligand>
</feature>
<reference evidence="20 21" key="1">
    <citation type="submission" date="2016-06" db="EMBL/GenBank/DDBJ databases">
        <title>Complete genome sequence of a deep-branching marine Gamma Proteobacterium Woeseia oceani type strain XK5.</title>
        <authorList>
            <person name="Mu D."/>
            <person name="Du Z."/>
        </authorList>
    </citation>
    <scope>NUCLEOTIDE SEQUENCE [LARGE SCALE GENOMIC DNA]</scope>
    <source>
        <strain evidence="20 21">XK5</strain>
    </source>
</reference>
<dbReference type="PANTHER" id="PTHR21256:SF2">
    <property type="entry name" value="HISTIDINE BIOSYNTHESIS TRIFUNCTIONAL PROTEIN"/>
    <property type="match status" value="1"/>
</dbReference>
<keyword evidence="9 12" id="KW-0520">NAD</keyword>
<comment type="similarity">
    <text evidence="3 12 13 18">Belongs to the histidinol dehydrogenase family.</text>
</comment>
<evidence type="ECO:0000256" key="1">
    <source>
        <dbReference type="ARBA" id="ARBA00003850"/>
    </source>
</evidence>
<proteinExistence type="inferred from homology"/>
<evidence type="ECO:0000256" key="8">
    <source>
        <dbReference type="ARBA" id="ARBA00023002"/>
    </source>
</evidence>
<dbReference type="FunFam" id="3.40.50.1980:FF:000001">
    <property type="entry name" value="Histidinol dehydrogenase"/>
    <property type="match status" value="1"/>
</dbReference>
<feature type="binding site" evidence="12 16">
    <location>
        <position position="361"/>
    </location>
    <ligand>
        <name>substrate</name>
    </ligand>
</feature>
<feature type="binding site" evidence="12 16">
    <location>
        <position position="328"/>
    </location>
    <ligand>
        <name>substrate</name>
    </ligand>
</feature>
<keyword evidence="6 12" id="KW-0479">Metal-binding</keyword>
<evidence type="ECO:0000256" key="14">
    <source>
        <dbReference type="PIRSR" id="PIRSR000099-1"/>
    </source>
</evidence>
<dbReference type="EC" id="1.1.1.23" evidence="4 12"/>
<dbReference type="PANTHER" id="PTHR21256">
    <property type="entry name" value="HISTIDINOL DEHYDROGENASE HDH"/>
    <property type="match status" value="1"/>
</dbReference>
<comment type="catalytic activity">
    <reaction evidence="11 12">
        <text>L-histidinol + 2 NAD(+) + H2O = L-histidine + 2 NADH + 3 H(+)</text>
        <dbReference type="Rhea" id="RHEA:20641"/>
        <dbReference type="ChEBI" id="CHEBI:15377"/>
        <dbReference type="ChEBI" id="CHEBI:15378"/>
        <dbReference type="ChEBI" id="CHEBI:57540"/>
        <dbReference type="ChEBI" id="CHEBI:57595"/>
        <dbReference type="ChEBI" id="CHEBI:57699"/>
        <dbReference type="ChEBI" id="CHEBI:57945"/>
        <dbReference type="EC" id="1.1.1.23"/>
    </reaction>
</comment>
<evidence type="ECO:0000256" key="10">
    <source>
        <dbReference type="ARBA" id="ARBA00023102"/>
    </source>
</evidence>
<feature type="binding site" evidence="12 17">
    <location>
        <position position="260"/>
    </location>
    <ligand>
        <name>Zn(2+)</name>
        <dbReference type="ChEBI" id="CHEBI:29105"/>
    </ligand>
</feature>
<dbReference type="AlphaFoldDB" id="A0A193LL44"/>
<dbReference type="InterPro" id="IPR012131">
    <property type="entry name" value="Hstdl_DH"/>
</dbReference>
<keyword evidence="21" id="KW-1185">Reference proteome</keyword>
<dbReference type="PRINTS" id="PR00083">
    <property type="entry name" value="HOLDHDRGNASE"/>
</dbReference>
<dbReference type="Proteomes" id="UP000092695">
    <property type="component" value="Chromosome"/>
</dbReference>
<dbReference type="FunFam" id="3.40.50.1980:FF:000002">
    <property type="entry name" value="Histidinol dehydrogenase, chloroplastic"/>
    <property type="match status" value="1"/>
</dbReference>
<feature type="active site" description="Proton acceptor" evidence="12 14">
    <location>
        <position position="328"/>
    </location>
</feature>
<feature type="binding site" evidence="12 16">
    <location>
        <position position="263"/>
    </location>
    <ligand>
        <name>substrate</name>
    </ligand>
</feature>
<evidence type="ECO:0000256" key="5">
    <source>
        <dbReference type="ARBA" id="ARBA00022605"/>
    </source>
</evidence>
<dbReference type="FunFam" id="1.20.5.1300:FF:000002">
    <property type="entry name" value="Histidinol dehydrogenase, chloroplastic"/>
    <property type="match status" value="1"/>
</dbReference>
<evidence type="ECO:0000256" key="9">
    <source>
        <dbReference type="ARBA" id="ARBA00023027"/>
    </source>
</evidence>
<evidence type="ECO:0000256" key="2">
    <source>
        <dbReference type="ARBA" id="ARBA00004940"/>
    </source>
</evidence>
<feature type="coiled-coil region" evidence="19">
    <location>
        <begin position="272"/>
        <end position="299"/>
    </location>
</feature>
<feature type="binding site" evidence="12 16">
    <location>
        <position position="238"/>
    </location>
    <ligand>
        <name>substrate</name>
    </ligand>
</feature>
<dbReference type="KEGG" id="woc:BA177_09690"/>
<dbReference type="OrthoDB" id="9805269at2"/>
<evidence type="ECO:0000256" key="13">
    <source>
        <dbReference type="PIRNR" id="PIRNR000099"/>
    </source>
</evidence>
<comment type="function">
    <text evidence="1 12">Catalyzes the sequential NAD-dependent oxidations of L-histidinol to L-histidinaldehyde and then to L-histidine.</text>
</comment>
<evidence type="ECO:0000256" key="15">
    <source>
        <dbReference type="PIRSR" id="PIRSR000099-2"/>
    </source>
</evidence>
<dbReference type="UniPathway" id="UPA00031">
    <property type="reaction ID" value="UER00014"/>
</dbReference>
<evidence type="ECO:0000256" key="17">
    <source>
        <dbReference type="PIRSR" id="PIRSR000099-4"/>
    </source>
</evidence>
<protein>
    <recommendedName>
        <fullName evidence="4 12">Histidinol dehydrogenase</fullName>
        <shortName evidence="12">HDH</shortName>
        <ecNumber evidence="4 12">1.1.1.23</ecNumber>
    </recommendedName>
</protein>
<dbReference type="GO" id="GO:0005829">
    <property type="term" value="C:cytosol"/>
    <property type="evidence" value="ECO:0007669"/>
    <property type="project" value="TreeGrafter"/>
</dbReference>
<evidence type="ECO:0000256" key="16">
    <source>
        <dbReference type="PIRSR" id="PIRSR000099-3"/>
    </source>
</evidence>